<reference evidence="2" key="1">
    <citation type="submission" date="2016-02" db="EMBL/GenBank/DDBJ databases">
        <authorList>
            <person name="liu f."/>
        </authorList>
    </citation>
    <scope>NUCLEOTIDE SEQUENCE [LARGE SCALE GENOMIC DNA]</scope>
</reference>
<dbReference type="Proteomes" id="UP000182631">
    <property type="component" value="Unassembled WGS sequence"/>
</dbReference>
<sequence length="200" mass="22145">MTLEEIKSKLDSLSPVKVSFVTKVIEALANPPALNVRSAGTWLTEKPDWTEYFGLALSVHHGATTEPLWLTAFETVFRNACEHMGWNVPPPESQTQRFIDMTVSPCPGMTLHLSLKSTAAKNLSKTSLHISKLTEAPGFRTFARHLKDVSRRSSCFGYTVRPSRTSSCSAPSETSRKRPHICISLLKSQSASLTPSKMLR</sequence>
<gene>
    <name evidence="1" type="ORF">FLM9_243</name>
</gene>
<organism evidence="1 2">
    <name type="scientific">Candidatus Synechococcus spongiarum</name>
    <dbReference type="NCBI Taxonomy" id="431041"/>
    <lineage>
        <taxon>Bacteria</taxon>
        <taxon>Bacillati</taxon>
        <taxon>Cyanobacteriota</taxon>
        <taxon>Cyanophyceae</taxon>
        <taxon>Synechococcales</taxon>
        <taxon>Synechococcaceae</taxon>
        <taxon>Synechococcus</taxon>
    </lineage>
</organism>
<protein>
    <submittedName>
        <fullName evidence="1">Uncharacterized protein</fullName>
    </submittedName>
</protein>
<proteinExistence type="predicted"/>
<accession>A0A164Z389</accession>
<evidence type="ECO:0000313" key="2">
    <source>
        <dbReference type="Proteomes" id="UP000182631"/>
    </source>
</evidence>
<dbReference type="EMBL" id="FITM01000026">
    <property type="protein sequence ID" value="SAY38385.1"/>
    <property type="molecule type" value="Genomic_DNA"/>
</dbReference>
<name>A0A164Z389_9SYNE</name>
<keyword evidence="2" id="KW-1185">Reference proteome</keyword>
<dbReference type="AlphaFoldDB" id="A0A164Z389"/>
<evidence type="ECO:0000313" key="1">
    <source>
        <dbReference type="EMBL" id="SAY38385.1"/>
    </source>
</evidence>